<feature type="region of interest" description="Disordered" evidence="2">
    <location>
        <begin position="287"/>
        <end position="333"/>
    </location>
</feature>
<evidence type="ECO:0000313" key="3">
    <source>
        <dbReference type="EMBL" id="KFG42691.1"/>
    </source>
</evidence>
<keyword evidence="1" id="KW-0175">Coiled coil</keyword>
<proteinExistence type="predicted"/>
<dbReference type="VEuPathDB" id="ToxoDB:TGP89_226290"/>
<dbReference type="EMBL" id="AEYI02000997">
    <property type="protein sequence ID" value="KFG42691.1"/>
    <property type="molecule type" value="Genomic_DNA"/>
</dbReference>
<organism evidence="3 4">
    <name type="scientific">Toxoplasma gondii p89</name>
    <dbReference type="NCBI Taxonomy" id="943119"/>
    <lineage>
        <taxon>Eukaryota</taxon>
        <taxon>Sar</taxon>
        <taxon>Alveolata</taxon>
        <taxon>Apicomplexa</taxon>
        <taxon>Conoidasida</taxon>
        <taxon>Coccidia</taxon>
        <taxon>Eucoccidiorida</taxon>
        <taxon>Eimeriorina</taxon>
        <taxon>Sarcocystidae</taxon>
        <taxon>Toxoplasma</taxon>
    </lineage>
</organism>
<dbReference type="OrthoDB" id="330193at2759"/>
<feature type="compositionally biased region" description="Polar residues" evidence="2">
    <location>
        <begin position="1"/>
        <end position="10"/>
    </location>
</feature>
<feature type="compositionally biased region" description="Polar residues" evidence="2">
    <location>
        <begin position="62"/>
        <end position="111"/>
    </location>
</feature>
<evidence type="ECO:0000313" key="4">
    <source>
        <dbReference type="Proteomes" id="UP000028828"/>
    </source>
</evidence>
<protein>
    <submittedName>
        <fullName evidence="3">Uncharacterized protein</fullName>
    </submittedName>
</protein>
<feature type="coiled-coil region" evidence="1">
    <location>
        <begin position="160"/>
        <end position="273"/>
    </location>
</feature>
<dbReference type="Proteomes" id="UP000028828">
    <property type="component" value="Unassembled WGS sequence"/>
</dbReference>
<accession>A0A086KE73</accession>
<comment type="caution">
    <text evidence="3">The sequence shown here is derived from an EMBL/GenBank/DDBJ whole genome shotgun (WGS) entry which is preliminary data.</text>
</comment>
<gene>
    <name evidence="3" type="ORF">TGP89_226290</name>
</gene>
<name>A0A086KE73_TOXGO</name>
<evidence type="ECO:0000256" key="2">
    <source>
        <dbReference type="SAM" id="MobiDB-lite"/>
    </source>
</evidence>
<dbReference type="AlphaFoldDB" id="A0A086KE73"/>
<feature type="region of interest" description="Disordered" evidence="2">
    <location>
        <begin position="1"/>
        <end position="30"/>
    </location>
</feature>
<feature type="region of interest" description="Disordered" evidence="2">
    <location>
        <begin position="62"/>
        <end position="126"/>
    </location>
</feature>
<evidence type="ECO:0000256" key="1">
    <source>
        <dbReference type="SAM" id="Coils"/>
    </source>
</evidence>
<reference evidence="3 4" key="1">
    <citation type="submission" date="2014-03" db="EMBL/GenBank/DDBJ databases">
        <authorList>
            <person name="Sibley D."/>
            <person name="Venepally P."/>
            <person name="Karamycheva S."/>
            <person name="Hadjithomas M."/>
            <person name="Khan A."/>
            <person name="Brunk B."/>
            <person name="Roos D."/>
            <person name="Caler E."/>
            <person name="Lorenzi H."/>
        </authorList>
    </citation>
    <scope>NUCLEOTIDE SEQUENCE [LARGE SCALE GENOMIC DNA]</scope>
    <source>
        <strain evidence="4">p89</strain>
    </source>
</reference>
<sequence>MSFSGRTENGSGFRRQPADGPTLVKKPSGHERVYYREKLLVTPCSQPGVPLALYLSSVNRPAHSSSKQASPPPEQSCTRSNFCNWPSGDTQERQNSPSGLSSVERNPSFGSATPEEQRCRGNMARSNRETVCQRWTTRFKVSAPKVSEYGAFSDNELINLQLTQRDLEELMALIRREQETRLQQRVQQNRNLEAVVAEQRQQIRILSLELKRTQDAVEEKTFLLDTEKRKSEALERQLRMLRKLRQSEKQEQHANLKDAESRLEKDLEKYVEAAHIQGLSFFDRTTEDGTREADHSPGSFPSFTEGGNSPTSGVAGDEQMVHVEGPTVVEEAW</sequence>
<feature type="compositionally biased region" description="Polar residues" evidence="2">
    <location>
        <begin position="299"/>
        <end position="312"/>
    </location>
</feature>